<evidence type="ECO:0000313" key="1">
    <source>
        <dbReference type="EMBL" id="KAI8421981.1"/>
    </source>
</evidence>
<dbReference type="Proteomes" id="UP001064048">
    <property type="component" value="Chromosome 16"/>
</dbReference>
<keyword evidence="2" id="KW-1185">Reference proteome</keyword>
<sequence>MGPTAIKTGKNALLIYQGQAVELAACECAARPWAGDSSMVVSEVGPRCRCGCVLHLAPTARLLAGSARACPARSFWLLQAEEGLVVRLRFEAVRLPCAGQALRARDGDSLGAPLLASWDGPDSSALIGDVETTTDGTGAVEIAGGRHILVELRSGDTSDRCAGGFLAHASQIEPIRNVSAAWASVSASAGAWMRAGGGARAAALALAAAAALAALGLALHSARRTQNYRRAADKESLTDSDVRAAALKMAAAVVLVALMLALHSARRTQNYRRAADKESLTDSDVRAAALKMAAAVVLVALRLALHSDCRTQNYRRAADKESLTDSDGKTTDCSVYWVLDPRVACTPVSASAGGSA</sequence>
<evidence type="ECO:0000313" key="2">
    <source>
        <dbReference type="Proteomes" id="UP001064048"/>
    </source>
</evidence>
<gene>
    <name evidence="1" type="ORF">MSG28_009887</name>
</gene>
<accession>A0ACC0JD37</accession>
<reference evidence="1 2" key="1">
    <citation type="journal article" date="2022" name="Genome Biol. Evol.">
        <title>The Spruce Budworm Genome: Reconstructing the Evolutionary History of Antifreeze Proteins.</title>
        <authorList>
            <person name="Beliveau C."/>
            <person name="Gagne P."/>
            <person name="Picq S."/>
            <person name="Vernygora O."/>
            <person name="Keeling C.I."/>
            <person name="Pinkney K."/>
            <person name="Doucet D."/>
            <person name="Wen F."/>
            <person name="Johnston J.S."/>
            <person name="Maaroufi H."/>
            <person name="Boyle B."/>
            <person name="Laroche J."/>
            <person name="Dewar K."/>
            <person name="Juretic N."/>
            <person name="Blackburn G."/>
            <person name="Nisole A."/>
            <person name="Brunet B."/>
            <person name="Brandao M."/>
            <person name="Lumley L."/>
            <person name="Duan J."/>
            <person name="Quan G."/>
            <person name="Lucarotti C.J."/>
            <person name="Roe A.D."/>
            <person name="Sperling F.A.H."/>
            <person name="Levesque R.C."/>
            <person name="Cusson M."/>
        </authorList>
    </citation>
    <scope>NUCLEOTIDE SEQUENCE [LARGE SCALE GENOMIC DNA]</scope>
    <source>
        <strain evidence="1">Glfc:IPQL:Cfum</strain>
    </source>
</reference>
<protein>
    <submittedName>
        <fullName evidence="1">Uncharacterized protein</fullName>
    </submittedName>
</protein>
<proteinExistence type="predicted"/>
<organism evidence="1 2">
    <name type="scientific">Choristoneura fumiferana</name>
    <name type="common">Spruce budworm moth</name>
    <name type="synonym">Archips fumiferana</name>
    <dbReference type="NCBI Taxonomy" id="7141"/>
    <lineage>
        <taxon>Eukaryota</taxon>
        <taxon>Metazoa</taxon>
        <taxon>Ecdysozoa</taxon>
        <taxon>Arthropoda</taxon>
        <taxon>Hexapoda</taxon>
        <taxon>Insecta</taxon>
        <taxon>Pterygota</taxon>
        <taxon>Neoptera</taxon>
        <taxon>Endopterygota</taxon>
        <taxon>Lepidoptera</taxon>
        <taxon>Glossata</taxon>
        <taxon>Ditrysia</taxon>
        <taxon>Tortricoidea</taxon>
        <taxon>Tortricidae</taxon>
        <taxon>Tortricinae</taxon>
        <taxon>Choristoneura</taxon>
    </lineage>
</organism>
<comment type="caution">
    <text evidence="1">The sequence shown here is derived from an EMBL/GenBank/DDBJ whole genome shotgun (WGS) entry which is preliminary data.</text>
</comment>
<name>A0ACC0JD37_CHOFU</name>
<dbReference type="EMBL" id="CM046116">
    <property type="protein sequence ID" value="KAI8421981.1"/>
    <property type="molecule type" value="Genomic_DNA"/>
</dbReference>